<evidence type="ECO:0000313" key="2">
    <source>
        <dbReference type="EMBL" id="KOB77195.1"/>
    </source>
</evidence>
<keyword evidence="3" id="KW-1185">Reference proteome</keyword>
<evidence type="ECO:0000256" key="1">
    <source>
        <dbReference type="SAM" id="MobiDB-lite"/>
    </source>
</evidence>
<dbReference type="Proteomes" id="UP000037510">
    <property type="component" value="Unassembled WGS sequence"/>
</dbReference>
<sequence length="160" mass="17650">MPTKSLTYRQSITQKWHKPTKLKMYRCTVHFLMAIVILTSLPYTSLSLPNGDPAPGRSPGPPIDEPIDSNPVENVDLKVEEAKTILSVDYEETTTVEAVEVTSASEIEDACAFARIPSESDEIVTLSAEDSEVNVTVTHPVFEAEELVRGVMYDDKGHVT</sequence>
<name>A0A0L7LP47_OPEBR</name>
<feature type="region of interest" description="Disordered" evidence="1">
    <location>
        <begin position="50"/>
        <end position="70"/>
    </location>
</feature>
<protein>
    <submittedName>
        <fullName evidence="2">Putative stage IV sporulation protein YqfD</fullName>
    </submittedName>
</protein>
<evidence type="ECO:0000313" key="3">
    <source>
        <dbReference type="Proteomes" id="UP000037510"/>
    </source>
</evidence>
<dbReference type="EMBL" id="JTDY01000433">
    <property type="protein sequence ID" value="KOB77195.1"/>
    <property type="molecule type" value="Genomic_DNA"/>
</dbReference>
<reference evidence="2 3" key="1">
    <citation type="journal article" date="2015" name="Genome Biol. Evol.">
        <title>The genome of winter moth (Operophtera brumata) provides a genomic perspective on sexual dimorphism and phenology.</title>
        <authorList>
            <person name="Derks M.F."/>
            <person name="Smit S."/>
            <person name="Salis L."/>
            <person name="Schijlen E."/>
            <person name="Bossers A."/>
            <person name="Mateman C."/>
            <person name="Pijl A.S."/>
            <person name="de Ridder D."/>
            <person name="Groenen M.A."/>
            <person name="Visser M.E."/>
            <person name="Megens H.J."/>
        </authorList>
    </citation>
    <scope>NUCLEOTIDE SEQUENCE [LARGE SCALE GENOMIC DNA]</scope>
    <source>
        <strain evidence="2">WM2013NL</strain>
        <tissue evidence="2">Head and thorax</tissue>
    </source>
</reference>
<dbReference type="AlphaFoldDB" id="A0A0L7LP47"/>
<accession>A0A0L7LP47</accession>
<comment type="caution">
    <text evidence="2">The sequence shown here is derived from an EMBL/GenBank/DDBJ whole genome shotgun (WGS) entry which is preliminary data.</text>
</comment>
<organism evidence="2 3">
    <name type="scientific">Operophtera brumata</name>
    <name type="common">Winter moth</name>
    <name type="synonym">Phalaena brumata</name>
    <dbReference type="NCBI Taxonomy" id="104452"/>
    <lineage>
        <taxon>Eukaryota</taxon>
        <taxon>Metazoa</taxon>
        <taxon>Ecdysozoa</taxon>
        <taxon>Arthropoda</taxon>
        <taxon>Hexapoda</taxon>
        <taxon>Insecta</taxon>
        <taxon>Pterygota</taxon>
        <taxon>Neoptera</taxon>
        <taxon>Endopterygota</taxon>
        <taxon>Lepidoptera</taxon>
        <taxon>Glossata</taxon>
        <taxon>Ditrysia</taxon>
        <taxon>Geometroidea</taxon>
        <taxon>Geometridae</taxon>
        <taxon>Larentiinae</taxon>
        <taxon>Operophtera</taxon>
    </lineage>
</organism>
<proteinExistence type="predicted"/>
<gene>
    <name evidence="2" type="ORF">OBRU01_04730</name>
</gene>